<organism evidence="2 3">
    <name type="scientific">Hondaea fermentalgiana</name>
    <dbReference type="NCBI Taxonomy" id="2315210"/>
    <lineage>
        <taxon>Eukaryota</taxon>
        <taxon>Sar</taxon>
        <taxon>Stramenopiles</taxon>
        <taxon>Bigyra</taxon>
        <taxon>Labyrinthulomycetes</taxon>
        <taxon>Thraustochytrida</taxon>
        <taxon>Thraustochytriidae</taxon>
        <taxon>Hondaea</taxon>
    </lineage>
</organism>
<protein>
    <submittedName>
        <fullName evidence="2">Uncharacterized protein</fullName>
    </submittedName>
</protein>
<proteinExistence type="predicted"/>
<sequence length="369" mass="39623">MGLGPIAVPGGYCEERLVLSDSVLGYLDEPRPMPPLQQLIGAVLPPMPEDASCRGPQVNGFGKRSAPRTFGVPGRLILHGSYSDEEMAVLVEACAHYNLSLTLVGERCLSITALKHFCDAYAPQVAGTAEMSAAIMFTSGDLSCVHLAGVCENIRGLIVRPILAEQLEVAIRASSSKIGIVLAQSDLEATEVRRALGLAISGSQEANLRHFGEALRVAGGTTRAALWISRALDYSFAHFLPVDCGLPWHQHFFLDVYALYLCGLLASLIVLKVVWEAFLVSLNSNERAATTATGLGFATYGEKSGVFSFDDPPFDFAAWDSDEPSREEDARASLQMEKSGSKKAHPTPLLTHENGRASHDHDKVATGAE</sequence>
<reference evidence="2 3" key="1">
    <citation type="submission" date="2017-12" db="EMBL/GenBank/DDBJ databases">
        <title>Sequencing, de novo assembly and annotation of complete genome of a new Thraustochytrid species, strain FCC1311.</title>
        <authorList>
            <person name="Sedici K."/>
            <person name="Godart F."/>
            <person name="Aiese Cigliano R."/>
            <person name="Sanseverino W."/>
            <person name="Barakat M."/>
            <person name="Ortet P."/>
            <person name="Marechal E."/>
            <person name="Cagnac O."/>
            <person name="Amato A."/>
        </authorList>
    </citation>
    <scope>NUCLEOTIDE SEQUENCE [LARGE SCALE GENOMIC DNA]</scope>
</reference>
<accession>A0A2R5GME6</accession>
<dbReference type="EMBL" id="BEYU01000114">
    <property type="protein sequence ID" value="GBG32056.1"/>
    <property type="molecule type" value="Genomic_DNA"/>
</dbReference>
<dbReference type="Proteomes" id="UP000241890">
    <property type="component" value="Unassembled WGS sequence"/>
</dbReference>
<dbReference type="InParanoid" id="A0A2R5GME6"/>
<dbReference type="AlphaFoldDB" id="A0A2R5GME6"/>
<dbReference type="OrthoDB" id="6280089at2759"/>
<feature type="region of interest" description="Disordered" evidence="1">
    <location>
        <begin position="320"/>
        <end position="369"/>
    </location>
</feature>
<evidence type="ECO:0000256" key="1">
    <source>
        <dbReference type="SAM" id="MobiDB-lite"/>
    </source>
</evidence>
<evidence type="ECO:0000313" key="2">
    <source>
        <dbReference type="EMBL" id="GBG32056.1"/>
    </source>
</evidence>
<gene>
    <name evidence="2" type="ORF">FCC1311_082812</name>
</gene>
<feature type="compositionally biased region" description="Basic and acidic residues" evidence="1">
    <location>
        <begin position="353"/>
        <end position="369"/>
    </location>
</feature>
<comment type="caution">
    <text evidence="2">The sequence shown here is derived from an EMBL/GenBank/DDBJ whole genome shotgun (WGS) entry which is preliminary data.</text>
</comment>
<name>A0A2R5GME6_9STRA</name>
<evidence type="ECO:0000313" key="3">
    <source>
        <dbReference type="Proteomes" id="UP000241890"/>
    </source>
</evidence>
<keyword evidence="3" id="KW-1185">Reference proteome</keyword>
<dbReference type="SUPFAM" id="SSF53756">
    <property type="entry name" value="UDP-Glycosyltransferase/glycogen phosphorylase"/>
    <property type="match status" value="1"/>
</dbReference>